<sequence>MTEVTTSNEFIQGVAWAIAELNRGHDEPTMCADIIKATGFELEDFEAASVDPYDLKEIRDVWANNIWGG</sequence>
<evidence type="ECO:0000313" key="1">
    <source>
        <dbReference type="EMBL" id="KKK70364.1"/>
    </source>
</evidence>
<dbReference type="EMBL" id="LAZR01058224">
    <property type="protein sequence ID" value="KKK70364.1"/>
    <property type="molecule type" value="Genomic_DNA"/>
</dbReference>
<comment type="caution">
    <text evidence="1">The sequence shown here is derived from an EMBL/GenBank/DDBJ whole genome shotgun (WGS) entry which is preliminary data.</text>
</comment>
<protein>
    <submittedName>
        <fullName evidence="1">Uncharacterized protein</fullName>
    </submittedName>
</protein>
<proteinExistence type="predicted"/>
<organism evidence="1">
    <name type="scientific">marine sediment metagenome</name>
    <dbReference type="NCBI Taxonomy" id="412755"/>
    <lineage>
        <taxon>unclassified sequences</taxon>
        <taxon>metagenomes</taxon>
        <taxon>ecological metagenomes</taxon>
    </lineage>
</organism>
<dbReference type="AlphaFoldDB" id="A0A0F8ZVE6"/>
<name>A0A0F8ZVE6_9ZZZZ</name>
<reference evidence="1" key="1">
    <citation type="journal article" date="2015" name="Nature">
        <title>Complex archaea that bridge the gap between prokaryotes and eukaryotes.</title>
        <authorList>
            <person name="Spang A."/>
            <person name="Saw J.H."/>
            <person name="Jorgensen S.L."/>
            <person name="Zaremba-Niedzwiedzka K."/>
            <person name="Martijn J."/>
            <person name="Lind A.E."/>
            <person name="van Eijk R."/>
            <person name="Schleper C."/>
            <person name="Guy L."/>
            <person name="Ettema T.J."/>
        </authorList>
    </citation>
    <scope>NUCLEOTIDE SEQUENCE</scope>
</reference>
<accession>A0A0F8ZVE6</accession>
<gene>
    <name evidence="1" type="ORF">LCGC14_2924720</name>
</gene>